<dbReference type="RefSeq" id="WP_128705968.1">
    <property type="nucleotide sequence ID" value="NZ_RLII01000008.1"/>
</dbReference>
<evidence type="ECO:0000256" key="1">
    <source>
        <dbReference type="SAM" id="SignalP"/>
    </source>
</evidence>
<name>A0A4Q0I5L5_9FIRM</name>
<dbReference type="InterPro" id="IPR036582">
    <property type="entry name" value="Mao_N_sf"/>
</dbReference>
<dbReference type="Gene3D" id="1.25.40.10">
    <property type="entry name" value="Tetratricopeptide repeat domain"/>
    <property type="match status" value="2"/>
</dbReference>
<dbReference type="Proteomes" id="UP000289166">
    <property type="component" value="Unassembled WGS sequence"/>
</dbReference>
<reference evidence="4" key="1">
    <citation type="submission" date="2018-11" db="EMBL/GenBank/DDBJ databases">
        <title>Genome sequencing of a novel mesophilic and cellulolytic organism within the genus Hungateiclostridium.</title>
        <authorList>
            <person name="Rettenmaier R."/>
            <person name="Liebl W."/>
            <person name="Zverlov V."/>
        </authorList>
    </citation>
    <scope>NUCLEOTIDE SEQUENCE [LARGE SCALE GENOMIC DNA]</scope>
    <source>
        <strain evidence="4">N2K1</strain>
    </source>
</reference>
<organism evidence="3 4">
    <name type="scientific">Acetivibrio mesophilus</name>
    <dbReference type="NCBI Taxonomy" id="2487273"/>
    <lineage>
        <taxon>Bacteria</taxon>
        <taxon>Bacillati</taxon>
        <taxon>Bacillota</taxon>
        <taxon>Clostridia</taxon>
        <taxon>Eubacteriales</taxon>
        <taxon>Oscillospiraceae</taxon>
        <taxon>Acetivibrio</taxon>
    </lineage>
</organism>
<dbReference type="InterPro" id="IPR012854">
    <property type="entry name" value="Cu_amine_oxidase-like_N"/>
</dbReference>
<accession>A0A4Q0I5L5</accession>
<proteinExistence type="predicted"/>
<protein>
    <recommendedName>
        <fullName evidence="2">Copper amine oxidase-like N-terminal domain-containing protein</fullName>
    </recommendedName>
</protein>
<gene>
    <name evidence="3" type="ORF">EFD62_08405</name>
</gene>
<dbReference type="Gene3D" id="3.30.457.10">
    <property type="entry name" value="Copper amine oxidase-like, N-terminal domain"/>
    <property type="match status" value="1"/>
</dbReference>
<dbReference type="AlphaFoldDB" id="A0A4Q0I5L5"/>
<dbReference type="InterPro" id="IPR011990">
    <property type="entry name" value="TPR-like_helical_dom_sf"/>
</dbReference>
<evidence type="ECO:0000313" key="4">
    <source>
        <dbReference type="Proteomes" id="UP000289166"/>
    </source>
</evidence>
<evidence type="ECO:0000259" key="2">
    <source>
        <dbReference type="Pfam" id="PF07833"/>
    </source>
</evidence>
<feature type="signal peptide" evidence="1">
    <location>
        <begin position="1"/>
        <end position="21"/>
    </location>
</feature>
<feature type="chain" id="PRO_5039479499" description="Copper amine oxidase-like N-terminal domain-containing protein" evidence="1">
    <location>
        <begin position="22"/>
        <end position="507"/>
    </location>
</feature>
<dbReference type="OrthoDB" id="1737181at2"/>
<dbReference type="EMBL" id="RLII01000008">
    <property type="protein sequence ID" value="RXE59157.1"/>
    <property type="molecule type" value="Genomic_DNA"/>
</dbReference>
<comment type="caution">
    <text evidence="3">The sequence shown here is derived from an EMBL/GenBank/DDBJ whole genome shotgun (WGS) entry which is preliminary data.</text>
</comment>
<feature type="domain" description="Copper amine oxidase-like N-terminal" evidence="2">
    <location>
        <begin position="43"/>
        <end position="146"/>
    </location>
</feature>
<keyword evidence="1" id="KW-0732">Signal</keyword>
<dbReference type="SUPFAM" id="SSF48452">
    <property type="entry name" value="TPR-like"/>
    <property type="match status" value="2"/>
</dbReference>
<dbReference type="SUPFAM" id="SSF55383">
    <property type="entry name" value="Copper amine oxidase, domain N"/>
    <property type="match status" value="1"/>
</dbReference>
<sequence>MKRNTLVLLSAAIILVTVLKATNVKSFAENVEKNQSISLNQSNNERIAEVRQVMINGIVYVKLRPVLEGLGWVVEWNPVTRDILCKNGTRLLVFNSDNVTVFIDGEYVMLDNPLVILDGATYVPGNFIARQFGEQIGWDGSSNLIITRGYDEKKISVEGKENIVIAGNGIIVNIFESYSIFTIYDMVSYADGLLAKNKAESAVIKYQEILKNVSADDFPEIYVHVLINLGNAYSVLAEKKDVEMNMLLAKDMYEKAYQFLKTQNISEDYGFYLLNFGNACRVLYEISSHKGYLVRAVNLYNEAWAYCSSNESMPESGLIQYNLGLAYRELGMKNSAYSCLTEAADLFIKALDVYPLEVNPYLYAHIQFNLGNVYLLLSEEKDIYINKSKAAYEEALKVWIPEIYPLNYARAHRCMGDVYSKMYQMDGNEDNLKSALAEYNEALKFFSMKTYPVDYAKTSIQIGNTYFMLAQPECGGKWTKEIAKLNCIFLFCQKILNCYIDNDTIII</sequence>
<evidence type="ECO:0000313" key="3">
    <source>
        <dbReference type="EMBL" id="RXE59157.1"/>
    </source>
</evidence>
<dbReference type="Pfam" id="PF07833">
    <property type="entry name" value="Cu_amine_oxidN1"/>
    <property type="match status" value="1"/>
</dbReference>
<keyword evidence="4" id="KW-1185">Reference proteome</keyword>